<dbReference type="Gene3D" id="2.60.260.20">
    <property type="entry name" value="Urease metallochaperone UreE, N-terminal domain"/>
    <property type="match status" value="2"/>
</dbReference>
<dbReference type="SUPFAM" id="SSF46565">
    <property type="entry name" value="Chaperone J-domain"/>
    <property type="match status" value="1"/>
</dbReference>
<feature type="compositionally biased region" description="Basic and acidic residues" evidence="1">
    <location>
        <begin position="109"/>
        <end position="129"/>
    </location>
</feature>
<dbReference type="PRINTS" id="PR00625">
    <property type="entry name" value="JDOMAIN"/>
</dbReference>
<dbReference type="PROSITE" id="PS50076">
    <property type="entry name" value="DNAJ_2"/>
    <property type="match status" value="1"/>
</dbReference>
<keyword evidence="4" id="KW-1185">Reference proteome</keyword>
<evidence type="ECO:0000313" key="3">
    <source>
        <dbReference type="EMBL" id="MBW9063990.1"/>
    </source>
</evidence>
<dbReference type="PANTHER" id="PTHR43096">
    <property type="entry name" value="DNAJ HOMOLOG 1, MITOCHONDRIAL-RELATED"/>
    <property type="match status" value="1"/>
</dbReference>
<evidence type="ECO:0000259" key="2">
    <source>
        <dbReference type="PROSITE" id="PS50076"/>
    </source>
</evidence>
<protein>
    <submittedName>
        <fullName evidence="3">J domain-containing protein</fullName>
    </submittedName>
</protein>
<proteinExistence type="predicted"/>
<dbReference type="RefSeq" id="WP_220371950.1">
    <property type="nucleotide sequence ID" value="NZ_JAEUAO010000002.1"/>
</dbReference>
<feature type="compositionally biased region" description="Acidic residues" evidence="1">
    <location>
        <begin position="88"/>
        <end position="98"/>
    </location>
</feature>
<dbReference type="Pfam" id="PF00226">
    <property type="entry name" value="DnaJ"/>
    <property type="match status" value="1"/>
</dbReference>
<dbReference type="Proteomes" id="UP000757604">
    <property type="component" value="Unassembled WGS sequence"/>
</dbReference>
<accession>A0ABS7HB07</accession>
<dbReference type="PROSITE" id="PS00636">
    <property type="entry name" value="DNAJ_1"/>
    <property type="match status" value="1"/>
</dbReference>
<dbReference type="SMART" id="SM00271">
    <property type="entry name" value="DnaJ"/>
    <property type="match status" value="1"/>
</dbReference>
<sequence>MRDPYSVLGVRRNAGPDEIKAAWRAVAKAVHPDQNKDDPLATQRFAEAGRAYEVLRDPKLRNRYDYARREAELRRMEEMKRKSRGATEDETVDPETAEDMISRIFGADNRVKPQETAKPQEPRSQDRKPAAAAPQSKAGPNTEGKAKAEPKVEAASELGTGPEAKEETPEKPAGFGGFPRAAAPAAELVSAIVRRIRGVANKTADKVPEIFCDVTVSVEDIFRREKATATLPDGQTLKVTLPVGTTDGSVIRLKEQGYRLNGMLRGDVVVTVRIAQDTVFRPDGIDLRTTLPVNIQDAVLGCETTVETLTGPVKVTVPAWSGSDHVIRLEGHGLPSADGKRGDLLVELRLMLWEKPDEKVTDLMRSLRNGLYL</sequence>
<dbReference type="InterPro" id="IPR036869">
    <property type="entry name" value="J_dom_sf"/>
</dbReference>
<dbReference type="InterPro" id="IPR002939">
    <property type="entry name" value="DnaJ_C"/>
</dbReference>
<reference evidence="3 4" key="1">
    <citation type="journal article" date="2021" name="MBio">
        <title>Poor Competitiveness of Bradyrhizobium in Pigeon Pea Root Colonization in Indian Soils.</title>
        <authorList>
            <person name="Chalasani D."/>
            <person name="Basu A."/>
            <person name="Pullabhotla S.V.S.R.N."/>
            <person name="Jorrin B."/>
            <person name="Neal A.L."/>
            <person name="Poole P.S."/>
            <person name="Podile A.R."/>
            <person name="Tkacz A."/>
        </authorList>
    </citation>
    <scope>NUCLEOTIDE SEQUENCE [LARGE SCALE GENOMIC DNA]</scope>
    <source>
        <strain evidence="3 4">HU44</strain>
    </source>
</reference>
<dbReference type="EMBL" id="JAEUAO010000002">
    <property type="protein sequence ID" value="MBW9063990.1"/>
    <property type="molecule type" value="Genomic_DNA"/>
</dbReference>
<evidence type="ECO:0000256" key="1">
    <source>
        <dbReference type="SAM" id="MobiDB-lite"/>
    </source>
</evidence>
<gene>
    <name evidence="3" type="ORF">JNB71_11730</name>
</gene>
<dbReference type="CDD" id="cd06257">
    <property type="entry name" value="DnaJ"/>
    <property type="match status" value="1"/>
</dbReference>
<organism evidence="3 4">
    <name type="scientific">Rhizobium herbae</name>
    <dbReference type="NCBI Taxonomy" id="508661"/>
    <lineage>
        <taxon>Bacteria</taxon>
        <taxon>Pseudomonadati</taxon>
        <taxon>Pseudomonadota</taxon>
        <taxon>Alphaproteobacteria</taxon>
        <taxon>Hyphomicrobiales</taxon>
        <taxon>Rhizobiaceae</taxon>
        <taxon>Rhizobium/Agrobacterium group</taxon>
        <taxon>Rhizobium</taxon>
    </lineage>
</organism>
<dbReference type="InterPro" id="IPR008971">
    <property type="entry name" value="HSP40/DnaJ_pept-bd"/>
</dbReference>
<dbReference type="Gene3D" id="1.10.287.110">
    <property type="entry name" value="DnaJ domain"/>
    <property type="match status" value="1"/>
</dbReference>
<dbReference type="SUPFAM" id="SSF49493">
    <property type="entry name" value="HSP40/DnaJ peptide-binding domain"/>
    <property type="match status" value="2"/>
</dbReference>
<feature type="compositionally biased region" description="Basic and acidic residues" evidence="1">
    <location>
        <begin position="144"/>
        <end position="154"/>
    </location>
</feature>
<feature type="region of interest" description="Disordered" evidence="1">
    <location>
        <begin position="77"/>
        <end position="178"/>
    </location>
</feature>
<dbReference type="InterPro" id="IPR018253">
    <property type="entry name" value="DnaJ_domain_CS"/>
</dbReference>
<name>A0ABS7HB07_9HYPH</name>
<dbReference type="PANTHER" id="PTHR43096:SF10">
    <property type="entry name" value="CHAPERONE PROTEIN DNAJ A6, CHLOROPLASTIC"/>
    <property type="match status" value="1"/>
</dbReference>
<comment type="caution">
    <text evidence="3">The sequence shown here is derived from an EMBL/GenBank/DDBJ whole genome shotgun (WGS) entry which is preliminary data.</text>
</comment>
<dbReference type="Pfam" id="PF01556">
    <property type="entry name" value="DnaJ_C"/>
    <property type="match status" value="1"/>
</dbReference>
<feature type="domain" description="J" evidence="2">
    <location>
        <begin position="3"/>
        <end position="68"/>
    </location>
</feature>
<evidence type="ECO:0000313" key="4">
    <source>
        <dbReference type="Proteomes" id="UP000757604"/>
    </source>
</evidence>
<dbReference type="InterPro" id="IPR001623">
    <property type="entry name" value="DnaJ_domain"/>
</dbReference>
<dbReference type="CDD" id="cd10747">
    <property type="entry name" value="DnaJ_C"/>
    <property type="match status" value="1"/>
</dbReference>